<organism evidence="1 2">
    <name type="scientific">Coniosporium uncinatum</name>
    <dbReference type="NCBI Taxonomy" id="93489"/>
    <lineage>
        <taxon>Eukaryota</taxon>
        <taxon>Fungi</taxon>
        <taxon>Dikarya</taxon>
        <taxon>Ascomycota</taxon>
        <taxon>Pezizomycotina</taxon>
        <taxon>Dothideomycetes</taxon>
        <taxon>Dothideomycetes incertae sedis</taxon>
        <taxon>Coniosporium</taxon>
    </lineage>
</organism>
<gene>
    <name evidence="1" type="ORF">LTS18_012760</name>
</gene>
<accession>A0ACC3D9A2</accession>
<name>A0ACC3D9A2_9PEZI</name>
<protein>
    <submittedName>
        <fullName evidence="1">Uncharacterized protein</fullName>
    </submittedName>
</protein>
<evidence type="ECO:0000313" key="2">
    <source>
        <dbReference type="Proteomes" id="UP001186974"/>
    </source>
</evidence>
<dbReference type="Proteomes" id="UP001186974">
    <property type="component" value="Unassembled WGS sequence"/>
</dbReference>
<reference evidence="1" key="1">
    <citation type="submission" date="2024-09" db="EMBL/GenBank/DDBJ databases">
        <title>Black Yeasts Isolated from many extreme environments.</title>
        <authorList>
            <person name="Coleine C."/>
            <person name="Stajich J.E."/>
            <person name="Selbmann L."/>
        </authorList>
    </citation>
    <scope>NUCLEOTIDE SEQUENCE</scope>
    <source>
        <strain evidence="1">CCFEE 5737</strain>
    </source>
</reference>
<evidence type="ECO:0000313" key="1">
    <source>
        <dbReference type="EMBL" id="KAK3063786.1"/>
    </source>
</evidence>
<dbReference type="EMBL" id="JAWDJW010006720">
    <property type="protein sequence ID" value="KAK3063786.1"/>
    <property type="molecule type" value="Genomic_DNA"/>
</dbReference>
<proteinExistence type="predicted"/>
<sequence>MTALLTPELLDTYRIYKRKTNKVVSWLLLRGLGISGVKSPIGQVVEAANSVIKKGHKLPDQLYWDLKDAIKARSEITEAYKFSHAEDNGGHEHFTSKLKEIAKILYQHPPLLSASANSTLSSGHNPSDAKINNAFQLLKISTEDADDREIDVLPPKPSEPDAFPANADYETKTKHIEAANADDEDPTLEDDILSILVEFELDTRTYDELCATVRTYWKDVATGEMSMMHAAWLTEVAWMAVKNMNLHDDANILNGVDAHALAQMYAYFDADDERIGAAPNDGDEKEAPKDLVASAPGHCEATRDQHVPVFEFGWASATVLGTLHWLNEANREEVRALQAPRKPRDLLPPQLTDRLLRSPVEWTDFLVKTETFHRGILCGMSHLADPQTDRKYEDFGFTNAPSFNLLLHEVEHAAKNNCAPAYRSLIFGVQMHTEIYRAVLDSSCGSKDLNGRLKALTFAREVRSSIDILLNEPSYAPLCECHSNCSYLRQISASLEQYCKKSYWDLYHQSPWTAGHQMLIIAQHAILTGTQLCNDQGVVGSVMYLYSMLRNDAKLPKLEVFEDLSDLLLHAVFLGKRPTRRYTAALCRFYGGTRTRGQSGPLLSVSPLSEHQTR</sequence>
<keyword evidence="2" id="KW-1185">Reference proteome</keyword>
<comment type="caution">
    <text evidence="1">The sequence shown here is derived from an EMBL/GenBank/DDBJ whole genome shotgun (WGS) entry which is preliminary data.</text>
</comment>